<keyword evidence="2" id="KW-1185">Reference proteome</keyword>
<feature type="non-terminal residue" evidence="1">
    <location>
        <position position="250"/>
    </location>
</feature>
<feature type="non-terminal residue" evidence="1">
    <location>
        <position position="1"/>
    </location>
</feature>
<evidence type="ECO:0000313" key="2">
    <source>
        <dbReference type="Proteomes" id="UP000799118"/>
    </source>
</evidence>
<dbReference type="OrthoDB" id="3033638at2759"/>
<dbReference type="EMBL" id="ML769705">
    <property type="protein sequence ID" value="KAE9389241.1"/>
    <property type="molecule type" value="Genomic_DNA"/>
</dbReference>
<protein>
    <submittedName>
        <fullName evidence="1">Uncharacterized protein</fullName>
    </submittedName>
</protein>
<evidence type="ECO:0000313" key="1">
    <source>
        <dbReference type="EMBL" id="KAE9389241.1"/>
    </source>
</evidence>
<organism evidence="1 2">
    <name type="scientific">Gymnopus androsaceus JB14</name>
    <dbReference type="NCBI Taxonomy" id="1447944"/>
    <lineage>
        <taxon>Eukaryota</taxon>
        <taxon>Fungi</taxon>
        <taxon>Dikarya</taxon>
        <taxon>Basidiomycota</taxon>
        <taxon>Agaricomycotina</taxon>
        <taxon>Agaricomycetes</taxon>
        <taxon>Agaricomycetidae</taxon>
        <taxon>Agaricales</taxon>
        <taxon>Marasmiineae</taxon>
        <taxon>Omphalotaceae</taxon>
        <taxon>Gymnopus</taxon>
    </lineage>
</organism>
<dbReference type="Proteomes" id="UP000799118">
    <property type="component" value="Unassembled WGS sequence"/>
</dbReference>
<reference evidence="1" key="1">
    <citation type="journal article" date="2019" name="Environ. Microbiol.">
        <title>Fungal ecological strategies reflected in gene transcription - a case study of two litter decomposers.</title>
        <authorList>
            <person name="Barbi F."/>
            <person name="Kohler A."/>
            <person name="Barry K."/>
            <person name="Baskaran P."/>
            <person name="Daum C."/>
            <person name="Fauchery L."/>
            <person name="Ihrmark K."/>
            <person name="Kuo A."/>
            <person name="LaButti K."/>
            <person name="Lipzen A."/>
            <person name="Morin E."/>
            <person name="Grigoriev I.V."/>
            <person name="Henrissat B."/>
            <person name="Lindahl B."/>
            <person name="Martin F."/>
        </authorList>
    </citation>
    <scope>NUCLEOTIDE SEQUENCE</scope>
    <source>
        <strain evidence="1">JB14</strain>
    </source>
</reference>
<dbReference type="AlphaFoldDB" id="A0A6A4GTZ3"/>
<sequence length="250" mass="28572">YHAFVSMESKRINAGKYNGEPKRKVNEMAEEISEAWKLLSKEERKNITKDVLGDLRERRANREIGRHNPGAVAAQDSFLTGERVRETLERLNVRTGDEALLIITSGSVERSHRPYVATTSKRVDDFCIEVLKLIPHDVGVKMDGFMVTGIEGVARTHAQVLLKMKHSISELIARKLQEIAGSTKAVRMNYTNFPDRITKRYGIIVRNWPLEEFVNPGSIGTKAALDTLWNAWNSNTAHFYRMSNQEFQQW</sequence>
<proteinExistence type="predicted"/>
<accession>A0A6A4GTZ3</accession>
<gene>
    <name evidence="1" type="ORF">BT96DRAFT_755967</name>
</gene>
<name>A0A6A4GTZ3_9AGAR</name>